<accession>A0ABP1RP26</accession>
<dbReference type="EMBL" id="CAXLJM020000091">
    <property type="protein sequence ID" value="CAL8131921.1"/>
    <property type="molecule type" value="Genomic_DNA"/>
</dbReference>
<comment type="caution">
    <text evidence="1">The sequence shown here is derived from an EMBL/GenBank/DDBJ whole genome shotgun (WGS) entry which is preliminary data.</text>
</comment>
<evidence type="ECO:0000313" key="2">
    <source>
        <dbReference type="Proteomes" id="UP001642540"/>
    </source>
</evidence>
<keyword evidence="2" id="KW-1185">Reference proteome</keyword>
<proteinExistence type="predicted"/>
<gene>
    <name evidence="1" type="ORF">ODALV1_LOCUS24389</name>
</gene>
<protein>
    <submittedName>
        <fullName evidence="1">Uncharacterized protein</fullName>
    </submittedName>
</protein>
<organism evidence="1 2">
    <name type="scientific">Orchesella dallaii</name>
    <dbReference type="NCBI Taxonomy" id="48710"/>
    <lineage>
        <taxon>Eukaryota</taxon>
        <taxon>Metazoa</taxon>
        <taxon>Ecdysozoa</taxon>
        <taxon>Arthropoda</taxon>
        <taxon>Hexapoda</taxon>
        <taxon>Collembola</taxon>
        <taxon>Entomobryomorpha</taxon>
        <taxon>Entomobryoidea</taxon>
        <taxon>Orchesellidae</taxon>
        <taxon>Orchesellinae</taxon>
        <taxon>Orchesella</taxon>
    </lineage>
</organism>
<reference evidence="1 2" key="1">
    <citation type="submission" date="2024-08" db="EMBL/GenBank/DDBJ databases">
        <authorList>
            <person name="Cucini C."/>
            <person name="Frati F."/>
        </authorList>
    </citation>
    <scope>NUCLEOTIDE SEQUENCE [LARGE SCALE GENOMIC DNA]</scope>
</reference>
<sequence length="124" mass="14287">MALQHDTFLIRGEVNQSRQLKLEESAVGYFEHYFRSNNFILLVPFNLRRTSANLVILKKNLIHQCDIVKRTMKKIVLQFDPKLMKGKAALVQIEGLLENFGIHGGFFFTFSYKLLGSVSHLNDS</sequence>
<evidence type="ECO:0000313" key="1">
    <source>
        <dbReference type="EMBL" id="CAL8131921.1"/>
    </source>
</evidence>
<dbReference type="Proteomes" id="UP001642540">
    <property type="component" value="Unassembled WGS sequence"/>
</dbReference>
<name>A0ABP1RP26_9HEXA</name>